<gene>
    <name evidence="2" type="ORF">BCR21_10975</name>
</gene>
<evidence type="ECO:0000313" key="3">
    <source>
        <dbReference type="Proteomes" id="UP000094068"/>
    </source>
</evidence>
<dbReference type="OrthoDB" id="2867367at2"/>
<protein>
    <recommendedName>
        <fullName evidence="4">DUF4064 domain-containing protein</fullName>
    </recommendedName>
</protein>
<evidence type="ECO:0000256" key="1">
    <source>
        <dbReference type="SAM" id="Phobius"/>
    </source>
</evidence>
<keyword evidence="3" id="KW-1185">Reference proteome</keyword>
<dbReference type="AlphaFoldDB" id="A0A1E5GF02"/>
<keyword evidence="1" id="KW-0472">Membrane</keyword>
<accession>A0A1E5GF02</accession>
<comment type="caution">
    <text evidence="2">The sequence shown here is derived from an EMBL/GenBank/DDBJ whole genome shotgun (WGS) entry which is preliminary data.</text>
</comment>
<evidence type="ECO:0000313" key="2">
    <source>
        <dbReference type="EMBL" id="OEG10810.1"/>
    </source>
</evidence>
<feature type="transmembrane region" description="Helical" evidence="1">
    <location>
        <begin position="60"/>
        <end position="79"/>
    </location>
</feature>
<dbReference type="RefSeq" id="WP_069646565.1">
    <property type="nucleotide sequence ID" value="NZ_MIJZ01000014.1"/>
</dbReference>
<dbReference type="STRING" id="903984.BCR21_10975"/>
<feature type="transmembrane region" description="Helical" evidence="1">
    <location>
        <begin position="9"/>
        <end position="31"/>
    </location>
</feature>
<evidence type="ECO:0008006" key="4">
    <source>
        <dbReference type="Google" id="ProtNLM"/>
    </source>
</evidence>
<feature type="transmembrane region" description="Helical" evidence="1">
    <location>
        <begin position="91"/>
        <end position="116"/>
    </location>
</feature>
<dbReference type="EMBL" id="MIJZ01000014">
    <property type="protein sequence ID" value="OEG10810.1"/>
    <property type="molecule type" value="Genomic_DNA"/>
</dbReference>
<reference evidence="3" key="1">
    <citation type="submission" date="2016-09" db="EMBL/GenBank/DDBJ databases">
        <authorList>
            <person name="Gulvik C.A."/>
        </authorList>
    </citation>
    <scope>NUCLEOTIDE SEQUENCE [LARGE SCALE GENOMIC DNA]</scope>
    <source>
        <strain evidence="3">DSM 23328</strain>
    </source>
</reference>
<name>A0A1E5GF02_9ENTE</name>
<organism evidence="2 3">
    <name type="scientific">Enterococcus ureasiticus</name>
    <dbReference type="NCBI Taxonomy" id="903984"/>
    <lineage>
        <taxon>Bacteria</taxon>
        <taxon>Bacillati</taxon>
        <taxon>Bacillota</taxon>
        <taxon>Bacilli</taxon>
        <taxon>Lactobacillales</taxon>
        <taxon>Enterococcaceae</taxon>
        <taxon>Enterococcus</taxon>
    </lineage>
</organism>
<sequence>MKRNTEKILLYCGGIWNIVTASFTILGYSSWFKKTGIEALEKNRQLNYVNSTMVDSITKVIMIFGLFTLGVGIINLFVAKSLKANQIDRKVMIWLWFVTGIQLLSFDLIGLVFYLVASVLYCSKNKAIRMIMQQTDTNFIRVSE</sequence>
<keyword evidence="1" id="KW-1133">Transmembrane helix</keyword>
<proteinExistence type="predicted"/>
<keyword evidence="1" id="KW-0812">Transmembrane</keyword>
<dbReference type="Proteomes" id="UP000094068">
    <property type="component" value="Unassembled WGS sequence"/>
</dbReference>